<dbReference type="Pfam" id="PF04250">
    <property type="entry name" value="DUF429"/>
    <property type="match status" value="1"/>
</dbReference>
<dbReference type="OrthoDB" id="9801824at2"/>
<evidence type="ECO:0000313" key="1">
    <source>
        <dbReference type="EMBL" id="TFC81344.1"/>
    </source>
</evidence>
<sequence length="343" mass="37255">MNYIGVDLAWGEGTATKAAKETGLVRIDSSGTVLDAGWARGIDAVVEWLVSNSAAGDVIAIDAPLVVANATGMRECEREVAQRYGQWQVYANPSNLGRPWFGGVTLRQRLEQVGFVYTDGRTPPRPDTVQFFECYPYTTLVGAPELGYEVERPRYKRFNPALPSPAARRHFRASECDELLRRMLRLTDVSPALDLRSHPVTAALIDDESPLNDAAYKHREDLLDAALCAWTAALWAHFGLERCQILGELDAPDTEGRIPVIIAPARPEQRLGGKVARPKRKNVGAMRLVEPQLAQVDGATTATALLTVAASVLALDHVEDPDSKAFESALAAVLATIAGLKAC</sequence>
<name>A0A4R8XSP5_9MICO</name>
<accession>A0A4R8XSP5</accession>
<comment type="caution">
    <text evidence="1">The sequence shown here is derived from an EMBL/GenBank/DDBJ whole genome shotgun (WGS) entry which is preliminary data.</text>
</comment>
<protein>
    <submittedName>
        <fullName evidence="1">DUF429 domain-containing protein</fullName>
    </submittedName>
</protein>
<organism evidence="1 2">
    <name type="scientific">Cryobacterium cheniae</name>
    <dbReference type="NCBI Taxonomy" id="1259262"/>
    <lineage>
        <taxon>Bacteria</taxon>
        <taxon>Bacillati</taxon>
        <taxon>Actinomycetota</taxon>
        <taxon>Actinomycetes</taxon>
        <taxon>Micrococcales</taxon>
        <taxon>Microbacteriaceae</taxon>
        <taxon>Cryobacterium</taxon>
    </lineage>
</organism>
<proteinExistence type="predicted"/>
<reference evidence="1 2" key="1">
    <citation type="submission" date="2019-03" db="EMBL/GenBank/DDBJ databases">
        <title>Genomics of glacier-inhabiting Cryobacterium strains.</title>
        <authorList>
            <person name="Liu Q."/>
            <person name="Xin Y.-H."/>
        </authorList>
    </citation>
    <scope>NUCLEOTIDE SEQUENCE [LARGE SCALE GENOMIC DNA]</scope>
    <source>
        <strain evidence="1 2">TMT2-48-2</strain>
    </source>
</reference>
<gene>
    <name evidence="1" type="ORF">E3T23_07690</name>
</gene>
<dbReference type="RefSeq" id="WP_134369773.1">
    <property type="nucleotide sequence ID" value="NZ_SOGN01000035.1"/>
</dbReference>
<dbReference type="Proteomes" id="UP000298433">
    <property type="component" value="Unassembled WGS sequence"/>
</dbReference>
<dbReference type="EMBL" id="SOGN01000035">
    <property type="protein sequence ID" value="TFC81344.1"/>
    <property type="molecule type" value="Genomic_DNA"/>
</dbReference>
<dbReference type="InterPro" id="IPR007362">
    <property type="entry name" value="DUF429"/>
</dbReference>
<evidence type="ECO:0000313" key="2">
    <source>
        <dbReference type="Proteomes" id="UP000298433"/>
    </source>
</evidence>
<dbReference type="AlphaFoldDB" id="A0A4R8XSP5"/>
<keyword evidence="2" id="KW-1185">Reference proteome</keyword>